<evidence type="ECO:0000313" key="2">
    <source>
        <dbReference type="EMBL" id="BCI50721.1"/>
    </source>
</evidence>
<keyword evidence="2" id="KW-0418">Kinase</keyword>
<name>A0A6S6NZP5_ENDTX</name>
<dbReference type="Pfam" id="PF17792">
    <property type="entry name" value="ThiD2"/>
    <property type="match status" value="1"/>
</dbReference>
<keyword evidence="2" id="KW-0808">Transferase</keyword>
<dbReference type="GO" id="GO:0016301">
    <property type="term" value="F:kinase activity"/>
    <property type="evidence" value="ECO:0007669"/>
    <property type="project" value="UniProtKB-KW"/>
</dbReference>
<dbReference type="Proteomes" id="UP000001691">
    <property type="component" value="Chromosome"/>
</dbReference>
<dbReference type="RefSeq" id="WP_095558948.1">
    <property type="nucleotide sequence ID" value="NC_020419.1"/>
</dbReference>
<keyword evidence="3" id="KW-1185">Reference proteome</keyword>
<dbReference type="EMBL" id="AP009510">
    <property type="protein sequence ID" value="BCI50721.1"/>
    <property type="molecule type" value="Genomic_DNA"/>
</dbReference>
<proteinExistence type="predicted"/>
<sequence length="206" mass="23938">MAIKKCKAESEVKNKIKVSSSDALRYTENVIPENFNRESVLRIIDANLNRCREGLRVVEDGLRFVLNDSFLYKKIRRVRHSVDKILRSSYDELIKERESFDDSGRQMPEISKKELAGIITANFKRTQESLRVLEEYSKTLFPKASTDFKKQRYAAYDAEKSVYLKYRKFLLQMDCKRADGGTMTKKFSTVNKKIKQLLSAGAKDQI</sequence>
<evidence type="ECO:0000259" key="1">
    <source>
        <dbReference type="Pfam" id="PF17792"/>
    </source>
</evidence>
<organism evidence="2 3">
    <name type="scientific">Endomicrobium trichonymphae</name>
    <dbReference type="NCBI Taxonomy" id="1408204"/>
    <lineage>
        <taxon>Bacteria</taxon>
        <taxon>Pseudomonadati</taxon>
        <taxon>Elusimicrobiota</taxon>
        <taxon>Endomicrobiia</taxon>
        <taxon>Endomicrobiales</taxon>
        <taxon>Endomicrobiaceae</taxon>
        <taxon>Candidatus Endomicrobiellum</taxon>
    </lineage>
</organism>
<reference evidence="3" key="1">
    <citation type="journal article" date="2008" name="Proc. Natl. Acad. Sci. U.S.A.">
        <title>Complete genome of the uncultured termite group 1 bacteria in a single host protist cell.</title>
        <authorList>
            <person name="Hongoh Y."/>
            <person name="Sharma V.K."/>
            <person name="Prakash T."/>
            <person name="Noda S."/>
            <person name="Taylor T.D."/>
            <person name="Kudo T."/>
            <person name="Sakaki Y."/>
            <person name="Toyoda A."/>
            <person name="Hattori M."/>
            <person name="Ohkuma M."/>
        </authorList>
    </citation>
    <scope>NUCLEOTIDE SEQUENCE [LARGE SCALE GENOMIC DNA]</scope>
    <source>
        <strain evidence="3">Rs-D17 genomovar Ri2008</strain>
    </source>
</reference>
<gene>
    <name evidence="2" type="ordered locus">TGRD_711</name>
</gene>
<accession>A0A6S6NZP5</accession>
<feature type="domain" description="ThiD2" evidence="1">
    <location>
        <begin position="42"/>
        <end position="160"/>
    </location>
</feature>
<dbReference type="AlphaFoldDB" id="A0A6S6NZP5"/>
<dbReference type="InterPro" id="IPR041397">
    <property type="entry name" value="ThiD2"/>
</dbReference>
<evidence type="ECO:0000313" key="3">
    <source>
        <dbReference type="Proteomes" id="UP000001691"/>
    </source>
</evidence>
<protein>
    <submittedName>
        <fullName evidence="2">Hydroxymethylpyrimidine kinase</fullName>
    </submittedName>
</protein>
<dbReference type="KEGG" id="rsd:TGRD_711"/>